<dbReference type="EMBL" id="JAHRIP010011918">
    <property type="protein sequence ID" value="MEQ2284825.1"/>
    <property type="molecule type" value="Genomic_DNA"/>
</dbReference>
<proteinExistence type="predicted"/>
<keyword evidence="1" id="KW-0812">Transmembrane</keyword>
<keyword evidence="1" id="KW-0472">Membrane</keyword>
<gene>
    <name evidence="2" type="ORF">AMECASPLE_025486</name>
</gene>
<feature type="transmembrane region" description="Helical" evidence="1">
    <location>
        <begin position="20"/>
        <end position="48"/>
    </location>
</feature>
<accession>A0ABV0XU34</accession>
<sequence length="111" mass="12021">MFFNMYWDEEVSGISSEYCVCVFLMCVCMGGAGTSSLLLVLCGCSLMLQLLQPGFSRCSSLCASWWWGAGRGSWDSCGRLGSSGGPGDLVCLFALWGVGSWWWSCGVGLWL</sequence>
<keyword evidence="1" id="KW-1133">Transmembrane helix</keyword>
<reference evidence="2 3" key="1">
    <citation type="submission" date="2021-06" db="EMBL/GenBank/DDBJ databases">
        <authorList>
            <person name="Palmer J.M."/>
        </authorList>
    </citation>
    <scope>NUCLEOTIDE SEQUENCE [LARGE SCALE GENOMIC DNA]</scope>
    <source>
        <strain evidence="2 3">AS_MEX2019</strain>
        <tissue evidence="2">Muscle</tissue>
    </source>
</reference>
<name>A0ABV0XU34_9TELE</name>
<dbReference type="Proteomes" id="UP001469553">
    <property type="component" value="Unassembled WGS sequence"/>
</dbReference>
<protein>
    <submittedName>
        <fullName evidence="2">Uncharacterized protein</fullName>
    </submittedName>
</protein>
<evidence type="ECO:0000313" key="2">
    <source>
        <dbReference type="EMBL" id="MEQ2284825.1"/>
    </source>
</evidence>
<keyword evidence="3" id="KW-1185">Reference proteome</keyword>
<evidence type="ECO:0000256" key="1">
    <source>
        <dbReference type="SAM" id="Phobius"/>
    </source>
</evidence>
<evidence type="ECO:0000313" key="3">
    <source>
        <dbReference type="Proteomes" id="UP001469553"/>
    </source>
</evidence>
<organism evidence="2 3">
    <name type="scientific">Ameca splendens</name>
    <dbReference type="NCBI Taxonomy" id="208324"/>
    <lineage>
        <taxon>Eukaryota</taxon>
        <taxon>Metazoa</taxon>
        <taxon>Chordata</taxon>
        <taxon>Craniata</taxon>
        <taxon>Vertebrata</taxon>
        <taxon>Euteleostomi</taxon>
        <taxon>Actinopterygii</taxon>
        <taxon>Neopterygii</taxon>
        <taxon>Teleostei</taxon>
        <taxon>Neoteleostei</taxon>
        <taxon>Acanthomorphata</taxon>
        <taxon>Ovalentaria</taxon>
        <taxon>Atherinomorphae</taxon>
        <taxon>Cyprinodontiformes</taxon>
        <taxon>Goodeidae</taxon>
        <taxon>Ameca</taxon>
    </lineage>
</organism>
<comment type="caution">
    <text evidence="2">The sequence shown here is derived from an EMBL/GenBank/DDBJ whole genome shotgun (WGS) entry which is preliminary data.</text>
</comment>